<accession>A0ABV4PXR0</accession>
<reference evidence="1 2" key="1">
    <citation type="submission" date="2024-06" db="EMBL/GenBank/DDBJ databases">
        <title>Genome sequences for Pseudomonas syringae strains with characterized LPS.</title>
        <authorList>
            <person name="Baltrus D.A."/>
            <person name="Krings L."/>
        </authorList>
    </citation>
    <scope>NUCLEOTIDE SEQUENCE [LARGE SCALE GENOMIC DNA]</scope>
    <source>
        <strain evidence="1 2">NCPPB79</strain>
    </source>
</reference>
<gene>
    <name evidence="1" type="ORF">ACDH57_16090</name>
</gene>
<organism evidence="1 2">
    <name type="scientific">Pseudomonas ficuserectae</name>
    <dbReference type="NCBI Taxonomy" id="53410"/>
    <lineage>
        <taxon>Bacteria</taxon>
        <taxon>Pseudomonadati</taxon>
        <taxon>Pseudomonadota</taxon>
        <taxon>Gammaproteobacteria</taxon>
        <taxon>Pseudomonadales</taxon>
        <taxon>Pseudomonadaceae</taxon>
        <taxon>Pseudomonas</taxon>
    </lineage>
</organism>
<proteinExistence type="predicted"/>
<name>A0ABV4PXR0_9PSED</name>
<comment type="caution">
    <text evidence="1">The sequence shown here is derived from an EMBL/GenBank/DDBJ whole genome shotgun (WGS) entry which is preliminary data.</text>
</comment>
<keyword evidence="2" id="KW-1185">Reference proteome</keyword>
<dbReference type="Proteomes" id="UP001569511">
    <property type="component" value="Unassembled WGS sequence"/>
</dbReference>
<dbReference type="EMBL" id="JBGMSW010000009">
    <property type="protein sequence ID" value="MFA0976934.1"/>
    <property type="molecule type" value="Genomic_DNA"/>
</dbReference>
<dbReference type="RefSeq" id="WP_371911662.1">
    <property type="nucleotide sequence ID" value="NZ_JBGMSW010000009.1"/>
</dbReference>
<sequence>MFWIERCADGSYLHQGAEYPLTADAIEQLEAYEIDNSGNEGSRLVYPFELETEHGWFKWDFVIIEYVEQDAASFVGFEITDFPAGVRLKDELELRLQDGWPVKYST</sequence>
<protein>
    <submittedName>
        <fullName evidence="1">Uncharacterized protein</fullName>
    </submittedName>
</protein>
<evidence type="ECO:0000313" key="1">
    <source>
        <dbReference type="EMBL" id="MFA0976934.1"/>
    </source>
</evidence>
<evidence type="ECO:0000313" key="2">
    <source>
        <dbReference type="Proteomes" id="UP001569511"/>
    </source>
</evidence>